<reference evidence="4" key="2">
    <citation type="journal article" date="2021" name="PeerJ">
        <title>Extensive microbial diversity within the chicken gut microbiome revealed by metagenomics and culture.</title>
        <authorList>
            <person name="Gilroy R."/>
            <person name="Ravi A."/>
            <person name="Getino M."/>
            <person name="Pursley I."/>
            <person name="Horton D.L."/>
            <person name="Alikhan N.F."/>
            <person name="Baker D."/>
            <person name="Gharbi K."/>
            <person name="Hall N."/>
            <person name="Watson M."/>
            <person name="Adriaenssens E.M."/>
            <person name="Foster-Nyarko E."/>
            <person name="Jarju S."/>
            <person name="Secka A."/>
            <person name="Antonio M."/>
            <person name="Oren A."/>
            <person name="Chaudhuri R.R."/>
            <person name="La Ragione R."/>
            <person name="Hildebrand F."/>
            <person name="Pallen M.J."/>
        </authorList>
    </citation>
    <scope>NUCLEOTIDE SEQUENCE</scope>
    <source>
        <strain evidence="4">CHK195-11698</strain>
    </source>
</reference>
<dbReference type="EMBL" id="DVMJ01000114">
    <property type="protein sequence ID" value="HIU14787.1"/>
    <property type="molecule type" value="Genomic_DNA"/>
</dbReference>
<dbReference type="AlphaFoldDB" id="A0A9D1L283"/>
<protein>
    <submittedName>
        <fullName evidence="4">Helix-turn-helix domain-containing protein</fullName>
    </submittedName>
</protein>
<dbReference type="Pfam" id="PF17853">
    <property type="entry name" value="GGDEF_2"/>
    <property type="match status" value="1"/>
</dbReference>
<dbReference type="PANTHER" id="PTHR33744">
    <property type="entry name" value="CARBOHYDRATE DIACID REGULATOR"/>
    <property type="match status" value="1"/>
</dbReference>
<dbReference type="Gene3D" id="1.10.10.2840">
    <property type="entry name" value="PucR C-terminal helix-turn-helix domain"/>
    <property type="match status" value="1"/>
</dbReference>
<dbReference type="InterPro" id="IPR041522">
    <property type="entry name" value="CdaR_GGDEF"/>
</dbReference>
<organism evidence="4 5">
    <name type="scientific">Candidatus Fimiplasma intestinipullorum</name>
    <dbReference type="NCBI Taxonomy" id="2840825"/>
    <lineage>
        <taxon>Bacteria</taxon>
        <taxon>Bacillati</taxon>
        <taxon>Bacillota</taxon>
        <taxon>Clostridia</taxon>
        <taxon>Eubacteriales</taxon>
        <taxon>Candidatus Fimiplasma</taxon>
    </lineage>
</organism>
<evidence type="ECO:0000313" key="5">
    <source>
        <dbReference type="Proteomes" id="UP000824175"/>
    </source>
</evidence>
<evidence type="ECO:0000256" key="1">
    <source>
        <dbReference type="ARBA" id="ARBA00006754"/>
    </source>
</evidence>
<dbReference type="Pfam" id="PF13556">
    <property type="entry name" value="HTH_30"/>
    <property type="match status" value="1"/>
</dbReference>
<comment type="caution">
    <text evidence="4">The sequence shown here is derived from an EMBL/GenBank/DDBJ whole genome shotgun (WGS) entry which is preliminary data.</text>
</comment>
<feature type="domain" description="PucR C-terminal helix-turn-helix" evidence="2">
    <location>
        <begin position="333"/>
        <end position="380"/>
    </location>
</feature>
<proteinExistence type="inferred from homology"/>
<dbReference type="Proteomes" id="UP000824175">
    <property type="component" value="Unassembled WGS sequence"/>
</dbReference>
<feature type="domain" description="CdaR GGDEF-like" evidence="3">
    <location>
        <begin position="206"/>
        <end position="281"/>
    </location>
</feature>
<gene>
    <name evidence="4" type="ORF">IAD15_12110</name>
</gene>
<sequence length="410" mass="48482">MENKAYDELLKASLAGTSFAHLVELAASYLNNPLVVIDNSFNIIAYSKNLQSTDFIWLEAVSRGYITIEFGATLNNWDELVAPDQNYFDVSQISAKTRRFIRLKYQNRLVGYLNILEEYSPLTQLDDKVYLFVAALLTKELLFNFQQLNLDNFCIREEEILMELLQDRFADRVHFISRIQGCSLDHNYLFHLGCIDFLHYVSYNAHRSLIQESLQAYIPESTSVFYDKQLVILMKSEEECDYQKLNQFLHSSSLTMGISDPFEDLYQLKTYLKQAQAALRLGALVYQDSQISFYERCKPYHMFEHFETNELLRFCHHLVLKLKHYDEKNDTSYVETLRAYLLFQKSIQKTANYLYVHRNTINYRIQKIKEIMGVDLDQYDLDAHMLQSCEIIQYIHFRNRNTNERKDSLR</sequence>
<evidence type="ECO:0000313" key="4">
    <source>
        <dbReference type="EMBL" id="HIU14787.1"/>
    </source>
</evidence>
<evidence type="ECO:0000259" key="3">
    <source>
        <dbReference type="Pfam" id="PF17853"/>
    </source>
</evidence>
<evidence type="ECO:0000259" key="2">
    <source>
        <dbReference type="Pfam" id="PF13556"/>
    </source>
</evidence>
<name>A0A9D1L283_9FIRM</name>
<accession>A0A9D1L283</accession>
<dbReference type="InterPro" id="IPR025736">
    <property type="entry name" value="PucR_C-HTH_dom"/>
</dbReference>
<dbReference type="InterPro" id="IPR042070">
    <property type="entry name" value="PucR_C-HTH_sf"/>
</dbReference>
<dbReference type="InterPro" id="IPR051448">
    <property type="entry name" value="CdaR-like_regulators"/>
</dbReference>
<reference evidence="4" key="1">
    <citation type="submission" date="2020-10" db="EMBL/GenBank/DDBJ databases">
        <authorList>
            <person name="Gilroy R."/>
        </authorList>
    </citation>
    <scope>NUCLEOTIDE SEQUENCE</scope>
    <source>
        <strain evidence="4">CHK195-11698</strain>
    </source>
</reference>
<comment type="similarity">
    <text evidence="1">Belongs to the CdaR family.</text>
</comment>